<dbReference type="EMBL" id="KB445552">
    <property type="protein sequence ID" value="EMC99300.1"/>
    <property type="molecule type" value="Genomic_DNA"/>
</dbReference>
<evidence type="ECO:0000313" key="3">
    <source>
        <dbReference type="Proteomes" id="UP000011761"/>
    </source>
</evidence>
<sequence>MADDKPMRNGHADQGASLGFVVDTAGDATLGQLAPSLSKKVRKQGEPDPLFTGAVSHIVDKKPLAIVDTEGNETFRWEPHMPVPMDPRLWQGVVVKELPKAVRKVRRDWMAARRAEKKSRESQGSKAPLQKKSKGQRKVEAREDFVKKVLHESRQAVKNAPDGVRPAEIYVSIDGINDVPLVKVESLYGPFKKGELALARTVARRVLRNVKRALKAEKGKGKGKGWKKRERAAKDAATNAGISGFVDRARIDVKAGSAVKDLLL</sequence>
<dbReference type="AlphaFoldDB" id="M2NJH9"/>
<feature type="compositionally biased region" description="Basic and acidic residues" evidence="1">
    <location>
        <begin position="109"/>
        <end position="123"/>
    </location>
</feature>
<dbReference type="STRING" id="717646.M2NJH9"/>
<name>M2NJH9_BAUPA</name>
<gene>
    <name evidence="2" type="ORF">BAUCODRAFT_146262</name>
</gene>
<protein>
    <submittedName>
        <fullName evidence="2">Uncharacterized protein</fullName>
    </submittedName>
</protein>
<dbReference type="KEGG" id="bcom:BAUCODRAFT_146262"/>
<feature type="region of interest" description="Disordered" evidence="1">
    <location>
        <begin position="109"/>
        <end position="140"/>
    </location>
</feature>
<keyword evidence="3" id="KW-1185">Reference proteome</keyword>
<dbReference type="GeneID" id="19108674"/>
<evidence type="ECO:0000313" key="2">
    <source>
        <dbReference type="EMBL" id="EMC99300.1"/>
    </source>
</evidence>
<dbReference type="Proteomes" id="UP000011761">
    <property type="component" value="Unassembled WGS sequence"/>
</dbReference>
<evidence type="ECO:0000256" key="1">
    <source>
        <dbReference type="SAM" id="MobiDB-lite"/>
    </source>
</evidence>
<accession>M2NJH9</accession>
<proteinExistence type="predicted"/>
<dbReference type="RefSeq" id="XP_007674220.1">
    <property type="nucleotide sequence ID" value="XM_007676030.1"/>
</dbReference>
<organism evidence="2 3">
    <name type="scientific">Baudoinia panamericana (strain UAMH 10762)</name>
    <name type="common">Angels' share fungus</name>
    <name type="synonym">Baudoinia compniacensis (strain UAMH 10762)</name>
    <dbReference type="NCBI Taxonomy" id="717646"/>
    <lineage>
        <taxon>Eukaryota</taxon>
        <taxon>Fungi</taxon>
        <taxon>Dikarya</taxon>
        <taxon>Ascomycota</taxon>
        <taxon>Pezizomycotina</taxon>
        <taxon>Dothideomycetes</taxon>
        <taxon>Dothideomycetidae</taxon>
        <taxon>Mycosphaerellales</taxon>
        <taxon>Teratosphaeriaceae</taxon>
        <taxon>Baudoinia</taxon>
    </lineage>
</organism>
<dbReference type="HOGENOM" id="CLU_1053696_0_0_1"/>
<reference evidence="2 3" key="1">
    <citation type="journal article" date="2012" name="PLoS Pathog.">
        <title>Diverse lifestyles and strategies of plant pathogenesis encoded in the genomes of eighteen Dothideomycetes fungi.</title>
        <authorList>
            <person name="Ohm R.A."/>
            <person name="Feau N."/>
            <person name="Henrissat B."/>
            <person name="Schoch C.L."/>
            <person name="Horwitz B.A."/>
            <person name="Barry K.W."/>
            <person name="Condon B.J."/>
            <person name="Copeland A.C."/>
            <person name="Dhillon B."/>
            <person name="Glaser F."/>
            <person name="Hesse C.N."/>
            <person name="Kosti I."/>
            <person name="LaButti K."/>
            <person name="Lindquist E.A."/>
            <person name="Lucas S."/>
            <person name="Salamov A.A."/>
            <person name="Bradshaw R.E."/>
            <person name="Ciuffetti L."/>
            <person name="Hamelin R.C."/>
            <person name="Kema G.H.J."/>
            <person name="Lawrence C."/>
            <person name="Scott J.A."/>
            <person name="Spatafora J.W."/>
            <person name="Turgeon B.G."/>
            <person name="de Wit P.J.G.M."/>
            <person name="Zhong S."/>
            <person name="Goodwin S.B."/>
            <person name="Grigoriev I.V."/>
        </authorList>
    </citation>
    <scope>NUCLEOTIDE SEQUENCE [LARGE SCALE GENOMIC DNA]</scope>
    <source>
        <strain evidence="2 3">UAMH 10762</strain>
    </source>
</reference>